<feature type="transmembrane region" description="Helical" evidence="1">
    <location>
        <begin position="278"/>
        <end position="304"/>
    </location>
</feature>
<keyword evidence="1" id="KW-1133">Transmembrane helix</keyword>
<gene>
    <name evidence="2" type="ORF">Afe05nite_70200</name>
</gene>
<dbReference type="EMBL" id="BOMM01000063">
    <property type="protein sequence ID" value="GIE15180.1"/>
    <property type="molecule type" value="Genomic_DNA"/>
</dbReference>
<feature type="transmembrane region" description="Helical" evidence="1">
    <location>
        <begin position="324"/>
        <end position="343"/>
    </location>
</feature>
<evidence type="ECO:0000256" key="1">
    <source>
        <dbReference type="SAM" id="Phobius"/>
    </source>
</evidence>
<accession>A0A919MJX2</accession>
<dbReference type="RefSeq" id="WP_203821555.1">
    <property type="nucleotide sequence ID" value="NZ_BAAABP010000085.1"/>
</dbReference>
<keyword evidence="3" id="KW-1185">Reference proteome</keyword>
<dbReference type="AlphaFoldDB" id="A0A919MJX2"/>
<feature type="transmembrane region" description="Helical" evidence="1">
    <location>
        <begin position="237"/>
        <end position="258"/>
    </location>
</feature>
<feature type="transmembrane region" description="Helical" evidence="1">
    <location>
        <begin position="201"/>
        <end position="225"/>
    </location>
</feature>
<sequence>MTHGGPHRPEIVVGLVATPPDHPARVTAQLRAELAGRLAERVDADARWIVREGWGDVAPRRDGGADALLDDLAQRHTDDGWDVAVCLTDLPLHTDRMPLVAQTSARRRAVLVSLPALGLRQLPAVRAVVPDLVGRILTDASDERVPPSAREPAELASQVTAVHRAHGEGDSGEWRYVASRLTGRMRLLAGMVRANRPGRALLGLSKLLVGAFGTAAFALTTSTIWQMGDALGPLRLTVIMLLGLIALVAWLIIAHDLWEKPDRDTSPELARMFNWGTVLTLALATAVSYVVLFVGTALAAALLIDNSVLEQTLQRPAHATDYLTLAWIISSLATVGGAIGSGLEDEETVRAAAYGYHPEPDGWQDQKAR</sequence>
<proteinExistence type="predicted"/>
<evidence type="ECO:0000313" key="2">
    <source>
        <dbReference type="EMBL" id="GIE15180.1"/>
    </source>
</evidence>
<keyword evidence="1" id="KW-0472">Membrane</keyword>
<evidence type="ECO:0000313" key="3">
    <source>
        <dbReference type="Proteomes" id="UP000598174"/>
    </source>
</evidence>
<dbReference type="Proteomes" id="UP000598174">
    <property type="component" value="Unassembled WGS sequence"/>
</dbReference>
<name>A0A919MJX2_9ACTN</name>
<organism evidence="2 3">
    <name type="scientific">Paractinoplanes ferrugineus</name>
    <dbReference type="NCBI Taxonomy" id="113564"/>
    <lineage>
        <taxon>Bacteria</taxon>
        <taxon>Bacillati</taxon>
        <taxon>Actinomycetota</taxon>
        <taxon>Actinomycetes</taxon>
        <taxon>Micromonosporales</taxon>
        <taxon>Micromonosporaceae</taxon>
        <taxon>Paractinoplanes</taxon>
    </lineage>
</organism>
<comment type="caution">
    <text evidence="2">The sequence shown here is derived from an EMBL/GenBank/DDBJ whole genome shotgun (WGS) entry which is preliminary data.</text>
</comment>
<keyword evidence="1" id="KW-0812">Transmembrane</keyword>
<protein>
    <submittedName>
        <fullName evidence="2">Uncharacterized protein</fullName>
    </submittedName>
</protein>
<reference evidence="2" key="1">
    <citation type="submission" date="2021-01" db="EMBL/GenBank/DDBJ databases">
        <title>Whole genome shotgun sequence of Actinoplanes ferrugineus NBRC 15555.</title>
        <authorList>
            <person name="Komaki H."/>
            <person name="Tamura T."/>
        </authorList>
    </citation>
    <scope>NUCLEOTIDE SEQUENCE</scope>
    <source>
        <strain evidence="2">NBRC 15555</strain>
    </source>
</reference>